<dbReference type="PANTHER" id="PTHR13318">
    <property type="entry name" value="PARTNER OF PAIRED, ISOFORM B-RELATED"/>
    <property type="match status" value="1"/>
</dbReference>
<dbReference type="InterPro" id="IPR032675">
    <property type="entry name" value="LRR_dom_sf"/>
</dbReference>
<name>A0A9N8W3V8_9GLOM</name>
<sequence length="580" mass="66688">MERKTAAQKVLLSPDVLFCISNYIDRQDDTFNYLFVNTTWTLVMVRQLWKSPVWKTAGSYQKFIRTLRGRKSRFSYGVMVQRIIFKSHRSYGNIPDYSTLDLKLISRKCPNIKHITIANPRQPFSVTNVSAMLSSAPNLLSFTVLNCDNEWLHGALKPMREGLCPKLQHLEISDWTRNWAFDVLRDVGERCKNIVSLKLYQRVNRMDVAKMIVKSFPNLQTFECRHINFAGLQGLITGAVKLRSLTSQFEEDITDEAAESLAFAFAKLESLRIRTIHVIDFPKFSCSLAKHQSCLRHLHLATVYITDATVEKLAENCIYLESIEIYMCFHLTDSALKALAKHRNVHLKHLMIAYNPRITDEGMTNIATHCMNLRNFIVMSCTKLTNVAFINITRECKSLVEFTIRNFPRQTLASIVHTLATRNKGTLRVFKAYDTGLKTIDNATNHKLNSVALEKLAIRCPLIKSLVLKCQIHESDGSSLIKTFKKFQNLEELIIYPPVRFNKSNIKQLEKHKRLKEVTIINGLTSDAELFIEECKNENKGGICSNRIRVDKPNKPVSFREVSKASLRACICLWYRWVTP</sequence>
<evidence type="ECO:0000313" key="2">
    <source>
        <dbReference type="Proteomes" id="UP000789570"/>
    </source>
</evidence>
<gene>
    <name evidence="1" type="ORF">FCALED_LOCUS2302</name>
</gene>
<protein>
    <submittedName>
        <fullName evidence="1">1120_t:CDS:1</fullName>
    </submittedName>
</protein>
<dbReference type="GO" id="GO:0031146">
    <property type="term" value="P:SCF-dependent proteasomal ubiquitin-dependent protein catabolic process"/>
    <property type="evidence" value="ECO:0007669"/>
    <property type="project" value="TreeGrafter"/>
</dbReference>
<dbReference type="Pfam" id="PF13516">
    <property type="entry name" value="LRR_6"/>
    <property type="match status" value="1"/>
</dbReference>
<dbReference type="SUPFAM" id="SSF52047">
    <property type="entry name" value="RNI-like"/>
    <property type="match status" value="1"/>
</dbReference>
<proteinExistence type="predicted"/>
<accession>A0A9N8W3V8</accession>
<evidence type="ECO:0000313" key="1">
    <source>
        <dbReference type="EMBL" id="CAG8472683.1"/>
    </source>
</evidence>
<dbReference type="GO" id="GO:0019005">
    <property type="term" value="C:SCF ubiquitin ligase complex"/>
    <property type="evidence" value="ECO:0007669"/>
    <property type="project" value="TreeGrafter"/>
</dbReference>
<keyword evidence="2" id="KW-1185">Reference proteome</keyword>
<dbReference type="InterPro" id="IPR001611">
    <property type="entry name" value="Leu-rich_rpt"/>
</dbReference>
<dbReference type="Gene3D" id="3.80.10.10">
    <property type="entry name" value="Ribonuclease Inhibitor"/>
    <property type="match status" value="1"/>
</dbReference>
<organism evidence="1 2">
    <name type="scientific">Funneliformis caledonium</name>
    <dbReference type="NCBI Taxonomy" id="1117310"/>
    <lineage>
        <taxon>Eukaryota</taxon>
        <taxon>Fungi</taxon>
        <taxon>Fungi incertae sedis</taxon>
        <taxon>Mucoromycota</taxon>
        <taxon>Glomeromycotina</taxon>
        <taxon>Glomeromycetes</taxon>
        <taxon>Glomerales</taxon>
        <taxon>Glomeraceae</taxon>
        <taxon>Funneliformis</taxon>
    </lineage>
</organism>
<reference evidence="1" key="1">
    <citation type="submission" date="2021-06" db="EMBL/GenBank/DDBJ databases">
        <authorList>
            <person name="Kallberg Y."/>
            <person name="Tangrot J."/>
            <person name="Rosling A."/>
        </authorList>
    </citation>
    <scope>NUCLEOTIDE SEQUENCE</scope>
    <source>
        <strain evidence="1">UK204</strain>
    </source>
</reference>
<comment type="caution">
    <text evidence="1">The sequence shown here is derived from an EMBL/GenBank/DDBJ whole genome shotgun (WGS) entry which is preliminary data.</text>
</comment>
<dbReference type="SMART" id="SM00367">
    <property type="entry name" value="LRR_CC"/>
    <property type="match status" value="4"/>
</dbReference>
<dbReference type="AlphaFoldDB" id="A0A9N8W3V8"/>
<dbReference type="InterPro" id="IPR006553">
    <property type="entry name" value="Leu-rich_rpt_Cys-con_subtyp"/>
</dbReference>
<dbReference type="Proteomes" id="UP000789570">
    <property type="component" value="Unassembled WGS sequence"/>
</dbReference>
<dbReference type="OrthoDB" id="6781668at2759"/>
<dbReference type="EMBL" id="CAJVPQ010000340">
    <property type="protein sequence ID" value="CAG8472683.1"/>
    <property type="molecule type" value="Genomic_DNA"/>
</dbReference>